<evidence type="ECO:0000313" key="1">
    <source>
        <dbReference type="EMBL" id="CAH1713544.1"/>
    </source>
</evidence>
<proteinExistence type="predicted"/>
<organism evidence="1 2">
    <name type="scientific">Aphis gossypii</name>
    <name type="common">Cotton aphid</name>
    <dbReference type="NCBI Taxonomy" id="80765"/>
    <lineage>
        <taxon>Eukaryota</taxon>
        <taxon>Metazoa</taxon>
        <taxon>Ecdysozoa</taxon>
        <taxon>Arthropoda</taxon>
        <taxon>Hexapoda</taxon>
        <taxon>Insecta</taxon>
        <taxon>Pterygota</taxon>
        <taxon>Neoptera</taxon>
        <taxon>Paraneoptera</taxon>
        <taxon>Hemiptera</taxon>
        <taxon>Sternorrhyncha</taxon>
        <taxon>Aphidomorpha</taxon>
        <taxon>Aphidoidea</taxon>
        <taxon>Aphididae</taxon>
        <taxon>Aphidini</taxon>
        <taxon>Aphis</taxon>
        <taxon>Aphis</taxon>
    </lineage>
</organism>
<keyword evidence="2" id="KW-1185">Reference proteome</keyword>
<reference evidence="1" key="1">
    <citation type="submission" date="2022-02" db="EMBL/GenBank/DDBJ databases">
        <authorList>
            <person name="King R."/>
        </authorList>
    </citation>
    <scope>NUCLEOTIDE SEQUENCE</scope>
</reference>
<gene>
    <name evidence="1" type="ORF">APHIGO_LOCUS2441</name>
</gene>
<dbReference type="EMBL" id="OU899034">
    <property type="protein sequence ID" value="CAH1713544.1"/>
    <property type="molecule type" value="Genomic_DNA"/>
</dbReference>
<sequence>MVLRYFSFFFFHSTLRGRRAHISPGVCTARYEIWSAKWLVRFGPGGGGGGDDMRDTAMYIRVHAAFAVERRRARRWWPTGTPSIFCLVGAQKGPFAGGEDRPTGDGNPVRVRVYIMIRRLSRSFYSLPSCSHSFAQPPPPRWK</sequence>
<dbReference type="AlphaFoldDB" id="A0A9P0IR29"/>
<dbReference type="Proteomes" id="UP001154329">
    <property type="component" value="Chromosome 1"/>
</dbReference>
<reference evidence="1" key="2">
    <citation type="submission" date="2022-10" db="EMBL/GenBank/DDBJ databases">
        <authorList>
            <consortium name="ENA_rothamsted_submissions"/>
            <consortium name="culmorum"/>
            <person name="King R."/>
        </authorList>
    </citation>
    <scope>NUCLEOTIDE SEQUENCE</scope>
</reference>
<accession>A0A9P0IR29</accession>
<evidence type="ECO:0000313" key="2">
    <source>
        <dbReference type="Proteomes" id="UP001154329"/>
    </source>
</evidence>
<protein>
    <submittedName>
        <fullName evidence="1">Uncharacterized protein</fullName>
    </submittedName>
</protein>
<name>A0A9P0IR29_APHGO</name>